<dbReference type="RefSeq" id="WP_125468784.1">
    <property type="nucleotide sequence ID" value="NZ_FXAM01000001.1"/>
</dbReference>
<organism evidence="5 6">
    <name type="scientific">Methylomagnum ishizawai</name>
    <dbReference type="NCBI Taxonomy" id="1760988"/>
    <lineage>
        <taxon>Bacteria</taxon>
        <taxon>Pseudomonadati</taxon>
        <taxon>Pseudomonadota</taxon>
        <taxon>Gammaproteobacteria</taxon>
        <taxon>Methylococcales</taxon>
        <taxon>Methylococcaceae</taxon>
        <taxon>Methylomagnum</taxon>
    </lineage>
</organism>
<keyword evidence="3" id="KW-0732">Signal</keyword>
<name>A0A1Y6CT51_9GAMM</name>
<dbReference type="GO" id="GO:0005576">
    <property type="term" value="C:extracellular region"/>
    <property type="evidence" value="ECO:0007669"/>
    <property type="project" value="UniProtKB-SubCell"/>
</dbReference>
<dbReference type="InterPro" id="IPR021026">
    <property type="entry name" value="Filamn_hemagglutn_DUF3739"/>
</dbReference>
<proteinExistence type="predicted"/>
<dbReference type="InterPro" id="IPR011050">
    <property type="entry name" value="Pectin_lyase_fold/virulence"/>
</dbReference>
<dbReference type="SMART" id="SM00912">
    <property type="entry name" value="Haemagg_act"/>
    <property type="match status" value="1"/>
</dbReference>
<dbReference type="InterPro" id="IPR012334">
    <property type="entry name" value="Pectin_lyas_fold"/>
</dbReference>
<dbReference type="PANTHER" id="PTHR12338">
    <property type="entry name" value="AUTOTRANSPORTER"/>
    <property type="match status" value="1"/>
</dbReference>
<dbReference type="Pfam" id="PF05860">
    <property type="entry name" value="TPS"/>
    <property type="match status" value="1"/>
</dbReference>
<dbReference type="InterPro" id="IPR008638">
    <property type="entry name" value="FhaB/CdiA-like_TPS"/>
</dbReference>
<feature type="domain" description="Filamentous haemagglutinin FhaB/tRNA nuclease CdiA-like TPS" evidence="4">
    <location>
        <begin position="31"/>
        <end position="147"/>
    </location>
</feature>
<dbReference type="Gene3D" id="2.160.20.10">
    <property type="entry name" value="Single-stranded right-handed beta-helix, Pectin lyase-like"/>
    <property type="match status" value="2"/>
</dbReference>
<keyword evidence="6" id="KW-1185">Reference proteome</keyword>
<dbReference type="Pfam" id="PF12545">
    <property type="entry name" value="DUF3739"/>
    <property type="match status" value="1"/>
</dbReference>
<evidence type="ECO:0000256" key="2">
    <source>
        <dbReference type="ARBA" id="ARBA00022525"/>
    </source>
</evidence>
<dbReference type="PANTHER" id="PTHR12338:SF8">
    <property type="entry name" value="HEME_HEMOPEXIN-BINDING PROTEIN"/>
    <property type="match status" value="1"/>
</dbReference>
<accession>A0A1Y6CT51</accession>
<evidence type="ECO:0000313" key="5">
    <source>
        <dbReference type="EMBL" id="SMF93477.1"/>
    </source>
</evidence>
<evidence type="ECO:0000256" key="3">
    <source>
        <dbReference type="ARBA" id="ARBA00022729"/>
    </source>
</evidence>
<sequence length="3553" mass="361181">MGRTRRDRRAGGWHLRRAVRGLLLCGGIGAARAELPVPAAAWATAGQATREVVGNAMTIHQQTDKAILNWQSFDIGLNNAVHFKQPGPAAVALNRIGPGDQPSRILGTLDANGQVYLVNPNGFVFGPGAQVNVNSLVASTLNISDAAFNSGLTKLINQSQGSEPVAALTGTGQVYRQDAQGRPLLDAHGQPLKISIETQPGSRIASNAAGGRILLVAPAIVNQGTVSAPDGQVVLAAATDKVYLQEADADSKLRGILVEVKTGGDIQNLGKLVAARGNVTALGYMIHQQGRVSASTSVSLNGTVRLLAREGAAIERDSNGALHLVPQTTRRASDLGDGLGLQATVSLDAGSTTRVDLDASKGKAVDEQAQTPSRVEIGGGKIVMAAGSALVAHGGQVDLTASAHPAHPLLATTADNPSRIVLEPGSRIDVSGSRKTVLPMSRNVVSVELRDNELRDSPLQKDGILHGQTVQVDIRKGTPLADISGAIARIRRSVQERNANGGTVNLESEGDVLFGQGAVVDVSGGAVRYLDGWLKTTQLVSGDQVYDIAQADPNRHYDALLGRFSLLHPRWNITQTWDLPGPVGQGRFEQGYTEGQSAGTLNIQARDLSLDGTVKAATVADRYQRAISERPAGGTLSIDLAWSGQRQQAVEFRNLGAPLKLSASDPVSGFGADGTPPTLVLGNELFRGGVQKLQISSGGRIAIAQDTDLELPAAGSLDLDGGAVSVEGNISAPSGSITLATQHIAGAAETLSGDLQLGAATRLDTSGLWVNDQPGNRQTLDPVALPIAGGSIALHAVGGLDLAEGSRISADGGAWLAKNGKVTAGAGGSIALGVAGNTPTTLALGASLSAHGLSAGGSLAITANAIRVGADPDPDPAEAAATQLNLAPDTLAYGGFGQIALTANGGDLSIAPGTALDLRLETWELDRAYPAQASGTPLAGFSHAVLQPEAFRTPVDLTLTLDHDAQVGAYDPQHSLSLGAGASIATDPGGKIALVSDTGIRIDGTLSAPAGTIQLTINPIGATLDRGYDPNQAIRLGPDARLLAQGAVVAQPNNAGLILGQVEAGGTVALTAHRGYVLMDRDAVIDVSGTAAPLDIPQDNQGGYARRLIGSDGGTIALTAAEGIVADGKLSAQAGAAPGASGGGLSLTLDARSRGFATDNLPADALPIPTGARTLHLAQIATAQLAAGAALDGAIPASLNGQAYLGADQVEWGGFASLALKTAVAAPGTPGFQAEFPKQGSLQFEGDVSLKLAQSLTLDSPILAWNRGQPGDTGTVDLSANSATLGSSLNRTGAYGTQGGDGRLNIKADWIDLTGSTELQGFQQTGLHSRNDIRLIGLNPNAEGDLLGQFAAAGEIDLAARQIYPSTLSQFTLQIDPAQNPAGLIRILPGDTQAKAPLSAGGQLNLSAARIDSQGVLRAPLGQIKLDASQSLDLAAGSLTSVSAQGLIIPFGRTQGGLDWIFPLGADDRIIESPPTKSIQLQGPAVRVASGAKLDLSGGGDLQAFEFIQGPGGSTDQLDPNDPGYLDGSFSYQEKYAILPQFGSAYAPYDPIEFQASGLKLGDSIYLGAGSGLPAGRYVLLPAHYALLPGAFLVTPQTGTTDLPMGSHYTRLDGSTVVAGYRYTADTGFRDARTSGYTVEPGRIARTRSEYEIHRANAFYPQRAQDQDQTTPRLPLDAGSLVVAADQSLQLAGTLAASAANGGRGGRGGRVDIAASRLSIVPTEANADSVDDGSVALAAADLNRLNVESLLLGGSRSSGDDGTTRLNLTAQSVTVAPGTSLQGQEIILAAQDRVDIGAGATLQAQGKAVAGDGVWQIGAADGTYTGSAWVRLSTGPQIDLKTDPLADAAHTGSLAVNAGAVLSATGSMGLYGTVDNRLQGNLKMDGGSLALGAERISLGSAPAATPGLVLGDALLNSLKVDELRLTAAGSLDVYGDAGVNAQSLVVQSAGLRGWGAAGQTARITADQVSFTNPDGATATDSGTGLGDLVVTAQQIQTGSGDQTWNGFHSISLMASDAFLVAGTTTWRVDSDLSIATGKLAALAGANLALDAGSHRVTLDPLAGGKSASVAEGLGARLDIQAASISVATPIVLPAGSLSLAASGDIALNSGTLLDAGGRAVTLGGKTLYAPGGSVALSSAAGNIDLAAGARITVAADAGGGDAGSLEFSAGQGRVNLDGGLSAQAGQAGAGGSFSLDALNLGLAHFSALNTQLQAAGFSESLALRFRQGDIAIAQGDTVRAHSLNLTADNGSIALSGSLDARGEQGGTVALNAGQTVRLTGTARIKASATASDGDGGTVVLNALGDGSRASGVQIEAGANIDVAAGGSGQGGTVRVRAGRVGTDDAAVAIAPGTVSGVATLEVEAVRVYRDIPLTNANIAAWYAETAAYMDAATNNPDLQTRLGGFQLTPGLDIQASGDLNLDLGGSLAGHAWTATSSAQVWTTRLDDIAGPVGGLTQIGSDGTARTLTAGTSSLLGSDGSYYFDADPASPTFRQLFVRVFPSGGNRYDPGQIKGDLVEANGWDFSFPDSQGNAWRFGPDQVPGHLTLRAAGGLTIGQNLSDGFVTYNAQSLANFFQIDGAAPNLLDTLMPQPGFSWSYRLAAGADLGSADPAATAGAAHDLVIGAGASVRTGTGDISATASGDIKLTDSRSTIYTAGRPTDAQRYGSFGFDLTRKAFYAEYPVDGGDLSLSAQGDIIGAATSQLMSDWLVRTGSWNPDDGIDTKDRPTAWGIAFDNLVVAGSSDAETQNLKFGFRQNLGALGGGDITVRAGGTVRDLSAMLPTTAKPTGSVGGDGQITQNTQRVRGGGDLRITAGGDIAGGVFYVEQGTAQLTAQGAVIGGSQYTAGPVFALGDARFEVRAAQGIAVGAALNPFTLTASAYTDKTAYFSTYSAQSSLNLQSSAGTVALNNDTGIIQQNYLLYDATTPDGRPVLSDIDAARMLTLYPGSLQAYALGGGLVVGHSFDLFPAAQGDLELLADGDIHFDQGGQVFINQSDTDPALLLPVSAPQASLNDAAKRLDIFNLANTDFLHATVPVHQDDPDPVLIASEHGDIVSDHASLLVTAEPAEVSAGRDIVGLGLELQNLRASDISEIRAGRDIRFPILRDPVTGDLDSSLDGLPISAAGPGQLQVLAGRDLDLGTSAGITTLGNLTNPALPAGGASITAWAGLGRAPDYPGFIQTYLQGRYAGPLTLYMRALLGDPNLDSATALARFQALPAVRQRELILAVLFRELKAAGIAAARTTDPVRRAAAYRRGEQAIATLLPGQDDQGDMKLFFSKIQTLDGGDIQLMAPGGLIDVGLATAFSGNKTAADLGIVAQRSGRIEALSQGDFRVNQSRVFTLGGGDITLWSEQGDIDAGRGAKAALSAPSPTYSFDAKGNLVVVFPAAVSGSGIRAQSGSTGADIGAGDTAASPLTGIFGDRARTARFGDVTLVAPRGVVNAGEAGIGGKNVAIAATAIIGVSNIQVTGNLTGAPPPPPSLTAVLTGANTLAAGANTAAQSALDDNLAATRAQVQTPATGPAEPAQQSSLHAQVVGFGQCSLGDIRRGSDGCR</sequence>
<keyword evidence="2" id="KW-0964">Secreted</keyword>
<evidence type="ECO:0000259" key="4">
    <source>
        <dbReference type="SMART" id="SM00912"/>
    </source>
</evidence>
<dbReference type="InterPro" id="IPR050909">
    <property type="entry name" value="Bact_Autotransporter_VF"/>
</dbReference>
<evidence type="ECO:0000313" key="6">
    <source>
        <dbReference type="Proteomes" id="UP000192923"/>
    </source>
</evidence>
<dbReference type="OrthoDB" id="218680at2"/>
<dbReference type="NCBIfam" id="TIGR01901">
    <property type="entry name" value="adhes_NPXG"/>
    <property type="match status" value="1"/>
</dbReference>
<dbReference type="SUPFAM" id="SSF51126">
    <property type="entry name" value="Pectin lyase-like"/>
    <property type="match status" value="1"/>
</dbReference>
<comment type="subcellular location">
    <subcellularLocation>
        <location evidence="1">Secreted</location>
    </subcellularLocation>
</comment>
<evidence type="ECO:0000256" key="1">
    <source>
        <dbReference type="ARBA" id="ARBA00004613"/>
    </source>
</evidence>
<dbReference type="EMBL" id="FXAM01000001">
    <property type="protein sequence ID" value="SMF93477.1"/>
    <property type="molecule type" value="Genomic_DNA"/>
</dbReference>
<dbReference type="Proteomes" id="UP000192923">
    <property type="component" value="Unassembled WGS sequence"/>
</dbReference>
<protein>
    <submittedName>
        <fullName evidence="5">Filamentous hemagglutinin family N-terminal domain-containing protein</fullName>
    </submittedName>
</protein>
<dbReference type="STRING" id="1760988.SAMN02949497_0759"/>
<reference evidence="5 6" key="1">
    <citation type="submission" date="2016-12" db="EMBL/GenBank/DDBJ databases">
        <authorList>
            <person name="Song W.-J."/>
            <person name="Kurnit D.M."/>
        </authorList>
    </citation>
    <scope>NUCLEOTIDE SEQUENCE [LARGE SCALE GENOMIC DNA]</scope>
    <source>
        <strain evidence="5 6">175</strain>
    </source>
</reference>
<gene>
    <name evidence="5" type="ORF">SAMN02949497_0759</name>
</gene>